<accession>A0AAD9IFY3</accession>
<dbReference type="Gene3D" id="3.40.50.10810">
    <property type="entry name" value="Tandem AAA-ATPase domain"/>
    <property type="match status" value="1"/>
</dbReference>
<evidence type="ECO:0000259" key="7">
    <source>
        <dbReference type="PROSITE" id="PS51467"/>
    </source>
</evidence>
<organism evidence="8 9">
    <name type="scientific">Prototheca wickerhamii</name>
    <dbReference type="NCBI Taxonomy" id="3111"/>
    <lineage>
        <taxon>Eukaryota</taxon>
        <taxon>Viridiplantae</taxon>
        <taxon>Chlorophyta</taxon>
        <taxon>core chlorophytes</taxon>
        <taxon>Trebouxiophyceae</taxon>
        <taxon>Chlorellales</taxon>
        <taxon>Chlorellaceae</taxon>
        <taxon>Prototheca</taxon>
    </lineage>
</organism>
<dbReference type="Gene3D" id="3.40.50.300">
    <property type="entry name" value="P-loop containing nucleotide triphosphate hydrolases"/>
    <property type="match status" value="1"/>
</dbReference>
<dbReference type="GO" id="GO:0004386">
    <property type="term" value="F:helicase activity"/>
    <property type="evidence" value="ECO:0007669"/>
    <property type="project" value="UniProtKB-KW"/>
</dbReference>
<evidence type="ECO:0008006" key="10">
    <source>
        <dbReference type="Google" id="ProtNLM"/>
    </source>
</evidence>
<keyword evidence="1" id="KW-0547">Nucleotide-binding</keyword>
<feature type="domain" description="Helicase ATP-binding" evidence="5">
    <location>
        <begin position="167"/>
        <end position="322"/>
    </location>
</feature>
<evidence type="ECO:0000256" key="3">
    <source>
        <dbReference type="ARBA" id="ARBA00022806"/>
    </source>
</evidence>
<evidence type="ECO:0000259" key="5">
    <source>
        <dbReference type="PROSITE" id="PS51192"/>
    </source>
</evidence>
<dbReference type="InterPro" id="IPR027417">
    <property type="entry name" value="P-loop_NTPase"/>
</dbReference>
<dbReference type="GO" id="GO:0004520">
    <property type="term" value="F:DNA endonuclease activity"/>
    <property type="evidence" value="ECO:0007669"/>
    <property type="project" value="TreeGrafter"/>
</dbReference>
<dbReference type="SMART" id="SM00490">
    <property type="entry name" value="HELICc"/>
    <property type="match status" value="1"/>
</dbReference>
<name>A0AAD9IFY3_PROWI</name>
<dbReference type="PANTHER" id="PTHR45766">
    <property type="entry name" value="DNA ANNEALING HELICASE AND ENDONUCLEASE ZRANB3 FAMILY MEMBER"/>
    <property type="match status" value="1"/>
</dbReference>
<dbReference type="SMART" id="SM00487">
    <property type="entry name" value="DEXDc"/>
    <property type="match status" value="1"/>
</dbReference>
<dbReference type="AlphaFoldDB" id="A0AAD9IFY3"/>
<dbReference type="GO" id="GO:0006281">
    <property type="term" value="P:DNA repair"/>
    <property type="evidence" value="ECO:0007669"/>
    <property type="project" value="TreeGrafter"/>
</dbReference>
<keyword evidence="4" id="KW-0067">ATP-binding</keyword>
<protein>
    <recommendedName>
        <fullName evidence="10">SWI/SNF-related matrix-associated actin-dependent regulator of chromatin subfamily A-like protein 1</fullName>
    </recommendedName>
</protein>
<evidence type="ECO:0000313" key="8">
    <source>
        <dbReference type="EMBL" id="KAK2076871.1"/>
    </source>
</evidence>
<dbReference type="EMBL" id="JASFZW010000008">
    <property type="protein sequence ID" value="KAK2076871.1"/>
    <property type="molecule type" value="Genomic_DNA"/>
</dbReference>
<gene>
    <name evidence="8" type="ORF">QBZ16_005099</name>
</gene>
<dbReference type="SUPFAM" id="SSF52540">
    <property type="entry name" value="P-loop containing nucleoside triphosphate hydrolases"/>
    <property type="match status" value="2"/>
</dbReference>
<dbReference type="Pfam" id="PF07443">
    <property type="entry name" value="HARP"/>
    <property type="match status" value="1"/>
</dbReference>
<keyword evidence="3" id="KW-0347">Helicase</keyword>
<proteinExistence type="predicted"/>
<dbReference type="PROSITE" id="PS51194">
    <property type="entry name" value="HELICASE_CTER"/>
    <property type="match status" value="1"/>
</dbReference>
<feature type="domain" description="Helicase C-terminal" evidence="6">
    <location>
        <begin position="409"/>
        <end position="569"/>
    </location>
</feature>
<dbReference type="Proteomes" id="UP001255856">
    <property type="component" value="Unassembled WGS sequence"/>
</dbReference>
<keyword evidence="2" id="KW-0378">Hydrolase</keyword>
<dbReference type="InterPro" id="IPR000330">
    <property type="entry name" value="SNF2_N"/>
</dbReference>
<dbReference type="GO" id="GO:0031297">
    <property type="term" value="P:replication fork processing"/>
    <property type="evidence" value="ECO:0007669"/>
    <property type="project" value="TreeGrafter"/>
</dbReference>
<dbReference type="InterPro" id="IPR010003">
    <property type="entry name" value="HARP_dom"/>
</dbReference>
<dbReference type="InterPro" id="IPR001650">
    <property type="entry name" value="Helicase_C-like"/>
</dbReference>
<dbReference type="InterPro" id="IPR014001">
    <property type="entry name" value="Helicase_ATP-bd"/>
</dbReference>
<evidence type="ECO:0000313" key="9">
    <source>
        <dbReference type="Proteomes" id="UP001255856"/>
    </source>
</evidence>
<dbReference type="InterPro" id="IPR038718">
    <property type="entry name" value="SNF2-like_sf"/>
</dbReference>
<reference evidence="8" key="1">
    <citation type="submission" date="2021-01" db="EMBL/GenBank/DDBJ databases">
        <authorList>
            <person name="Eckstrom K.M.E."/>
        </authorList>
    </citation>
    <scope>NUCLEOTIDE SEQUENCE</scope>
    <source>
        <strain evidence="8">UVCC 0001</strain>
    </source>
</reference>
<evidence type="ECO:0000256" key="2">
    <source>
        <dbReference type="ARBA" id="ARBA00022801"/>
    </source>
</evidence>
<evidence type="ECO:0000256" key="1">
    <source>
        <dbReference type="ARBA" id="ARBA00022741"/>
    </source>
</evidence>
<dbReference type="CDD" id="cd18010">
    <property type="entry name" value="DEXHc_HARP_SMARCAL1"/>
    <property type="match status" value="1"/>
</dbReference>
<dbReference type="InterPro" id="IPR049730">
    <property type="entry name" value="SNF2/RAD54-like_C"/>
</dbReference>
<dbReference type="PROSITE" id="PS51192">
    <property type="entry name" value="HELICASE_ATP_BIND_1"/>
    <property type="match status" value="1"/>
</dbReference>
<evidence type="ECO:0000259" key="6">
    <source>
        <dbReference type="PROSITE" id="PS51194"/>
    </source>
</evidence>
<dbReference type="PROSITE" id="PS51467">
    <property type="entry name" value="HARP"/>
    <property type="match status" value="1"/>
</dbReference>
<comment type="caution">
    <text evidence="8">The sequence shown here is derived from an EMBL/GenBank/DDBJ whole genome shotgun (WGS) entry which is preliminary data.</text>
</comment>
<dbReference type="PANTHER" id="PTHR45766:SF3">
    <property type="entry name" value="DNA ANNEALING HELICASE AND ENDONUCLEASE ZRANB3"/>
    <property type="match status" value="1"/>
</dbReference>
<dbReference type="GO" id="GO:0043596">
    <property type="term" value="C:nuclear replication fork"/>
    <property type="evidence" value="ECO:0007669"/>
    <property type="project" value="TreeGrafter"/>
</dbReference>
<keyword evidence="9" id="KW-1185">Reference proteome</keyword>
<evidence type="ECO:0000256" key="4">
    <source>
        <dbReference type="ARBA" id="ARBA00022840"/>
    </source>
</evidence>
<dbReference type="Pfam" id="PF00271">
    <property type="entry name" value="Helicase_C"/>
    <property type="match status" value="1"/>
</dbReference>
<feature type="domain" description="HARP" evidence="7">
    <location>
        <begin position="49"/>
        <end position="127"/>
    </location>
</feature>
<dbReference type="GO" id="GO:0016787">
    <property type="term" value="F:hydrolase activity"/>
    <property type="evidence" value="ECO:0007669"/>
    <property type="project" value="UniProtKB-KW"/>
</dbReference>
<dbReference type="GO" id="GO:0005524">
    <property type="term" value="F:ATP binding"/>
    <property type="evidence" value="ECO:0007669"/>
    <property type="project" value="UniProtKB-KW"/>
</dbReference>
<dbReference type="Pfam" id="PF00176">
    <property type="entry name" value="SNF2-rel_dom"/>
    <property type="match status" value="1"/>
</dbReference>
<sequence>MLGQGIALRSLFMQIPASFEASGGTPSALSGGTLRVSSSMAAPAAPPASHSGGSGPLMYGTMELGPDRTLELRIGYHDVVIAALKSVAGGSYLPSRRVWSFPVASHAEVLSTLQSVQGVRVHVEPLAKCALAVLQDVAGWPDELSRYASIPPNLEGQLMPFQREGVQFALAHGGRALIGDEMGLGKTVQALAVAAAYRDAWPALIVAPSSLREQWAEAVYRWLGVTEDRVHVVHSMKDAASLPPKLQFLVVSYNFLPKMELGRRFELVIADEAHYIKDPKSQRSLAALPLLREARRALLLTGTPALNKPKELFSLLSALSPGAKLRMRDFGERYCAGTRWDRYGGASNLPELHALMRCVMVRRQKATVLPQLPKKRRQQVFLSLDAAARRALAAQQAKLEALREVKAPAVQDYVATLLEAGVKFLAFAHHACMMDAIEHECNRRKGLKFIRIDGSTPPAERQRLVNTFQENADVKIAILSIKAAGVGLTMTAASTVVFAEMTWTPGEIIQAEDRAHRIGQASSVNIHFLHAKGSVDDIIWSTIQNKLESVGEALDGQGQALEVAATARTIPEKGQMTVTSFCNKGAAAGQSPLPLQPHMLNAADNPGDGFSKKRAFDQVDLT</sequence>
<dbReference type="CDD" id="cd18793">
    <property type="entry name" value="SF2_C_SNF"/>
    <property type="match status" value="1"/>
</dbReference>